<dbReference type="InterPro" id="IPR012292">
    <property type="entry name" value="Globin/Proto"/>
</dbReference>
<gene>
    <name evidence="8" type="ORF">EM6_0867</name>
</gene>
<dbReference type="Pfam" id="PF00015">
    <property type="entry name" value="MCPsignal"/>
    <property type="match status" value="1"/>
</dbReference>
<dbReference type="GO" id="GO:0019825">
    <property type="term" value="F:oxygen binding"/>
    <property type="evidence" value="ECO:0007669"/>
    <property type="project" value="InterPro"/>
</dbReference>
<evidence type="ECO:0000256" key="3">
    <source>
        <dbReference type="ARBA" id="ARBA00023224"/>
    </source>
</evidence>
<dbReference type="RefSeq" id="WP_126420512.1">
    <property type="nucleotide sequence ID" value="NZ_AP018827.1"/>
</dbReference>
<dbReference type="SUPFAM" id="SSF58104">
    <property type="entry name" value="Methyl-accepting chemotaxis protein (MCP) signaling domain"/>
    <property type="match status" value="1"/>
</dbReference>
<organism evidence="8 9">
    <name type="scientific">Asticcacaulis excentricus</name>
    <dbReference type="NCBI Taxonomy" id="78587"/>
    <lineage>
        <taxon>Bacteria</taxon>
        <taxon>Pseudomonadati</taxon>
        <taxon>Pseudomonadota</taxon>
        <taxon>Alphaproteobacteria</taxon>
        <taxon>Caulobacterales</taxon>
        <taxon>Caulobacteraceae</taxon>
        <taxon>Asticcacaulis</taxon>
    </lineage>
</organism>
<dbReference type="Gene3D" id="1.10.490.10">
    <property type="entry name" value="Globins"/>
    <property type="match status" value="1"/>
</dbReference>
<dbReference type="InterPro" id="IPR039379">
    <property type="entry name" value="Protoglobin_sensor_dom"/>
</dbReference>
<evidence type="ECO:0000256" key="4">
    <source>
        <dbReference type="ARBA" id="ARBA00029447"/>
    </source>
</evidence>
<dbReference type="GO" id="GO:0006935">
    <property type="term" value="P:chemotaxis"/>
    <property type="evidence" value="ECO:0007669"/>
    <property type="project" value="InterPro"/>
</dbReference>
<dbReference type="GO" id="GO:0004888">
    <property type="term" value="F:transmembrane signaling receptor activity"/>
    <property type="evidence" value="ECO:0007669"/>
    <property type="project" value="InterPro"/>
</dbReference>
<reference evidence="9" key="1">
    <citation type="journal article" date="2017" name="Biotechnol. Biofuels">
        <title>Evaluation of environmental bacterial communities as a factor affecting the growth of duckweed Lemna minor.</title>
        <authorList>
            <person name="Ishizawa H."/>
            <person name="Kuroda M."/>
            <person name="Morikawa M."/>
            <person name="Ike M."/>
        </authorList>
    </citation>
    <scope>NUCLEOTIDE SEQUENCE [LARGE SCALE GENOMIC DNA]</scope>
    <source>
        <strain evidence="9">M6</strain>
    </source>
</reference>
<dbReference type="Proteomes" id="UP000278756">
    <property type="component" value="Chromosome 1"/>
</dbReference>
<keyword evidence="2" id="KW-0997">Cell inner membrane</keyword>
<dbReference type="Gene3D" id="1.10.287.950">
    <property type="entry name" value="Methyl-accepting chemotaxis protein"/>
    <property type="match status" value="1"/>
</dbReference>
<evidence type="ECO:0000256" key="2">
    <source>
        <dbReference type="ARBA" id="ARBA00022519"/>
    </source>
</evidence>
<dbReference type="SUPFAM" id="SSF46458">
    <property type="entry name" value="Globin-like"/>
    <property type="match status" value="1"/>
</dbReference>
<reference evidence="9" key="2">
    <citation type="journal article" date="2017" name="Plant Physiol. Biochem.">
        <title>Differential oxidative and antioxidative response of duckweed Lemna minor toward plant growth promoting/inhibiting bacteria.</title>
        <authorList>
            <person name="Ishizawa H."/>
            <person name="Kuroda M."/>
            <person name="Morikawa M."/>
            <person name="Ike M."/>
        </authorList>
    </citation>
    <scope>NUCLEOTIDE SEQUENCE [LARGE SCALE GENOMIC DNA]</scope>
    <source>
        <strain evidence="9">M6</strain>
    </source>
</reference>
<dbReference type="PROSITE" id="PS50192">
    <property type="entry name" value="T_SNARE"/>
    <property type="match status" value="1"/>
</dbReference>
<dbReference type="CDD" id="cd01068">
    <property type="entry name" value="globin_sensor"/>
    <property type="match status" value="1"/>
</dbReference>
<keyword evidence="2" id="KW-1003">Cell membrane</keyword>
<dbReference type="InterPro" id="IPR004089">
    <property type="entry name" value="MCPsignal_dom"/>
</dbReference>
<dbReference type="GO" id="GO:0005886">
    <property type="term" value="C:plasma membrane"/>
    <property type="evidence" value="ECO:0007669"/>
    <property type="project" value="UniProtKB-SubCell"/>
</dbReference>
<protein>
    <submittedName>
        <fullName evidence="8">Methyl-accepting chemotaxis protein</fullName>
    </submittedName>
</protein>
<feature type="domain" description="T-SNARE coiled-coil homology" evidence="7">
    <location>
        <begin position="348"/>
        <end position="410"/>
    </location>
</feature>
<comment type="similarity">
    <text evidence="4">Belongs to the methyl-accepting chemotaxis (MCP) protein family.</text>
</comment>
<feature type="domain" description="Methyl-accepting transducer" evidence="6">
    <location>
        <begin position="196"/>
        <end position="418"/>
    </location>
</feature>
<dbReference type="PANTHER" id="PTHR32089:SF112">
    <property type="entry name" value="LYSOZYME-LIKE PROTEIN-RELATED"/>
    <property type="match status" value="1"/>
</dbReference>
<dbReference type="PRINTS" id="PR00260">
    <property type="entry name" value="CHEMTRNSDUCR"/>
</dbReference>
<dbReference type="PANTHER" id="PTHR32089">
    <property type="entry name" value="METHYL-ACCEPTING CHEMOTAXIS PROTEIN MCPB"/>
    <property type="match status" value="1"/>
</dbReference>
<evidence type="ECO:0000313" key="9">
    <source>
        <dbReference type="Proteomes" id="UP000278756"/>
    </source>
</evidence>
<evidence type="ECO:0000259" key="7">
    <source>
        <dbReference type="PROSITE" id="PS50192"/>
    </source>
</evidence>
<keyword evidence="2" id="KW-0472">Membrane</keyword>
<dbReference type="Pfam" id="PF11563">
    <property type="entry name" value="Protoglobin"/>
    <property type="match status" value="1"/>
</dbReference>
<evidence type="ECO:0000259" key="6">
    <source>
        <dbReference type="PROSITE" id="PS50111"/>
    </source>
</evidence>
<dbReference type="EMBL" id="AP018827">
    <property type="protein sequence ID" value="BBF80288.1"/>
    <property type="molecule type" value="Genomic_DNA"/>
</dbReference>
<sequence>MTHSVNTQRLNFHGLDSNSRNTLRANKAFILAELPSGLDAFYDHVSRFEETARFFKNRQHMMHAKAMQIKHWELITNGDFGAEYLTSVTKIGEVHNRIGLEPHWYIGAYNFLLCTLIDAVTRKHSRGMPLFLGGTQRAGSALQLQKALIKAVMLDTDYAISVYLDAGKRERSETLAALANTFEASVGGIVTNVGESASGLSGTAAELSERSQQVLRQSASVSAVSERASNDVQTVAAASEELVASISEISRQVSDAAVIASQAMADAAATATQIETLSRAADSIGEIVEIISGIASQTNLLALNATIEAARAGEAGKGFAVVATEVKSLASETARATQSIERQISEIQTSTSQSVSAIRNITVVIDQLNQVASAIASSVAQQRAATDEISNNILRVSNGTQEVAMNISVVNQAATNTSEASDYVFRSATDLAQQASKLRTEVELFLKQARSA</sequence>
<evidence type="ECO:0000256" key="1">
    <source>
        <dbReference type="ARBA" id="ARBA00004429"/>
    </source>
</evidence>
<evidence type="ECO:0000313" key="8">
    <source>
        <dbReference type="EMBL" id="BBF80288.1"/>
    </source>
</evidence>
<accession>A0A3G9G7L0</accession>
<comment type="subcellular location">
    <subcellularLocation>
        <location evidence="1">Cell inner membrane</location>
        <topology evidence="1">Multi-pass membrane protein</topology>
    </subcellularLocation>
</comment>
<dbReference type="PROSITE" id="PS50111">
    <property type="entry name" value="CHEMOTAXIS_TRANSDUC_2"/>
    <property type="match status" value="1"/>
</dbReference>
<evidence type="ECO:0000256" key="5">
    <source>
        <dbReference type="PROSITE-ProRule" id="PRU00284"/>
    </source>
</evidence>
<dbReference type="InterPro" id="IPR044398">
    <property type="entry name" value="Globin-sensor_dom"/>
</dbReference>
<dbReference type="AlphaFoldDB" id="A0A3G9G7L0"/>
<dbReference type="GO" id="GO:0020037">
    <property type="term" value="F:heme binding"/>
    <property type="evidence" value="ECO:0007669"/>
    <property type="project" value="InterPro"/>
</dbReference>
<dbReference type="OrthoDB" id="266313at2"/>
<dbReference type="InterPro" id="IPR004090">
    <property type="entry name" value="Chemotax_Me-accpt_rcpt"/>
</dbReference>
<dbReference type="SMART" id="SM00283">
    <property type="entry name" value="MA"/>
    <property type="match status" value="1"/>
</dbReference>
<keyword evidence="3 5" id="KW-0807">Transducer</keyword>
<proteinExistence type="inferred from homology"/>
<dbReference type="InterPro" id="IPR000727">
    <property type="entry name" value="T_SNARE_dom"/>
</dbReference>
<dbReference type="InterPro" id="IPR009050">
    <property type="entry name" value="Globin-like_sf"/>
</dbReference>
<dbReference type="GO" id="GO:0007165">
    <property type="term" value="P:signal transduction"/>
    <property type="evidence" value="ECO:0007669"/>
    <property type="project" value="UniProtKB-KW"/>
</dbReference>
<name>A0A3G9G7L0_9CAUL</name>